<dbReference type="GO" id="GO:0008270">
    <property type="term" value="F:zinc ion binding"/>
    <property type="evidence" value="ECO:0007669"/>
    <property type="project" value="UniProtKB-KW"/>
</dbReference>
<keyword evidence="1" id="KW-0479">Metal-binding</keyword>
<name>A0AA88Y0C5_PINIB</name>
<dbReference type="InterPro" id="IPR013087">
    <property type="entry name" value="Znf_C2H2_type"/>
</dbReference>
<evidence type="ECO:0000313" key="4">
    <source>
        <dbReference type="EMBL" id="KAK3090334.1"/>
    </source>
</evidence>
<comment type="caution">
    <text evidence="4">The sequence shown here is derived from an EMBL/GenBank/DDBJ whole genome shotgun (WGS) entry which is preliminary data.</text>
</comment>
<feature type="region of interest" description="Disordered" evidence="2">
    <location>
        <begin position="153"/>
        <end position="193"/>
    </location>
</feature>
<dbReference type="Proteomes" id="UP001186944">
    <property type="component" value="Unassembled WGS sequence"/>
</dbReference>
<dbReference type="EMBL" id="VSWD01000010">
    <property type="protein sequence ID" value="KAK3090334.1"/>
    <property type="molecule type" value="Genomic_DNA"/>
</dbReference>
<accession>A0AA88Y0C5</accession>
<keyword evidence="1" id="KW-0862">Zinc</keyword>
<dbReference type="PROSITE" id="PS50157">
    <property type="entry name" value="ZINC_FINGER_C2H2_2"/>
    <property type="match status" value="1"/>
</dbReference>
<evidence type="ECO:0000313" key="5">
    <source>
        <dbReference type="Proteomes" id="UP001186944"/>
    </source>
</evidence>
<keyword evidence="1" id="KW-0863">Zinc-finger</keyword>
<feature type="region of interest" description="Disordered" evidence="2">
    <location>
        <begin position="244"/>
        <end position="280"/>
    </location>
</feature>
<sequence>MPATKKTPVKHHRCPMCGLGFMEAKAWTDHIIDCGRQRMEKQSFVCEVAGCDYATSRKSDLTRHTKRKHDVVQIAEESDSAWEDQDPGNLSDYVGVARKEAVKPKPAFDFIQLGRTVRKPTNPNPVFAPQKRLIRTEEESVQRKIDVSCTITSPESTDETCEQSKSLPSSVTSPEPAIPIDSNDVSDDNNNNVSKAVLASDNSSCEKAPEHIDVIIRNDNTFSFNDPSQNCPPFVFGTVLQDAASQTDAPKRHHKRRRIVRTEKDGTLEEVISEEEWTDY</sequence>
<gene>
    <name evidence="4" type="ORF">FSP39_011008</name>
</gene>
<dbReference type="SMART" id="SM00355">
    <property type="entry name" value="ZnF_C2H2"/>
    <property type="match status" value="2"/>
</dbReference>
<feature type="domain" description="C2H2-type" evidence="3">
    <location>
        <begin position="44"/>
        <end position="69"/>
    </location>
</feature>
<dbReference type="Gene3D" id="3.30.160.60">
    <property type="entry name" value="Classic Zinc Finger"/>
    <property type="match status" value="1"/>
</dbReference>
<evidence type="ECO:0000259" key="3">
    <source>
        <dbReference type="PROSITE" id="PS50157"/>
    </source>
</evidence>
<dbReference type="AlphaFoldDB" id="A0AA88Y0C5"/>
<organism evidence="4 5">
    <name type="scientific">Pinctada imbricata</name>
    <name type="common">Atlantic pearl-oyster</name>
    <name type="synonym">Pinctada martensii</name>
    <dbReference type="NCBI Taxonomy" id="66713"/>
    <lineage>
        <taxon>Eukaryota</taxon>
        <taxon>Metazoa</taxon>
        <taxon>Spiralia</taxon>
        <taxon>Lophotrochozoa</taxon>
        <taxon>Mollusca</taxon>
        <taxon>Bivalvia</taxon>
        <taxon>Autobranchia</taxon>
        <taxon>Pteriomorphia</taxon>
        <taxon>Pterioida</taxon>
        <taxon>Pterioidea</taxon>
        <taxon>Pteriidae</taxon>
        <taxon>Pinctada</taxon>
    </lineage>
</organism>
<feature type="compositionally biased region" description="Polar residues" evidence="2">
    <location>
        <begin position="163"/>
        <end position="173"/>
    </location>
</feature>
<reference evidence="4" key="1">
    <citation type="submission" date="2019-08" db="EMBL/GenBank/DDBJ databases">
        <title>The improved chromosome-level genome for the pearl oyster Pinctada fucata martensii using PacBio sequencing and Hi-C.</title>
        <authorList>
            <person name="Zheng Z."/>
        </authorList>
    </citation>
    <scope>NUCLEOTIDE SEQUENCE</scope>
    <source>
        <strain evidence="4">ZZ-2019</strain>
        <tissue evidence="4">Adductor muscle</tissue>
    </source>
</reference>
<evidence type="ECO:0000256" key="1">
    <source>
        <dbReference type="PROSITE-ProRule" id="PRU00042"/>
    </source>
</evidence>
<feature type="compositionally biased region" description="Acidic residues" evidence="2">
    <location>
        <begin position="271"/>
        <end position="280"/>
    </location>
</feature>
<evidence type="ECO:0000256" key="2">
    <source>
        <dbReference type="SAM" id="MobiDB-lite"/>
    </source>
</evidence>
<protein>
    <recommendedName>
        <fullName evidence="3">C2H2-type domain-containing protein</fullName>
    </recommendedName>
</protein>
<keyword evidence="5" id="KW-1185">Reference proteome</keyword>
<dbReference type="Pfam" id="PF13909">
    <property type="entry name" value="zf-H2C2_5"/>
    <property type="match status" value="1"/>
</dbReference>
<proteinExistence type="predicted"/>